<proteinExistence type="predicted"/>
<gene>
    <name evidence="1" type="ORF">JEU22_14490</name>
</gene>
<protein>
    <submittedName>
        <fullName evidence="1">Uncharacterized protein</fullName>
    </submittedName>
</protein>
<dbReference type="EMBL" id="JAEHTE010000015">
    <property type="protein sequence ID" value="MBI6885120.1"/>
    <property type="molecule type" value="Genomic_DNA"/>
</dbReference>
<dbReference type="Proteomes" id="UP000637061">
    <property type="component" value="Unassembled WGS sequence"/>
</dbReference>
<sequence length="93" mass="10324">MVEKTLIMKTAELEATTEAMSSVLGSLSTRIIREQQKSAPNEKLINSLREQMIEVKNDRKLLNPVDVESVGKLLKKYGQIVRNRNSALDGPGA</sequence>
<evidence type="ECO:0000313" key="2">
    <source>
        <dbReference type="Proteomes" id="UP000637061"/>
    </source>
</evidence>
<name>A0A8I1EEG0_PSEPU</name>
<organism evidence="1 2">
    <name type="scientific">Pseudomonas putida</name>
    <name type="common">Arthrobacter siderocapsulatus</name>
    <dbReference type="NCBI Taxonomy" id="303"/>
    <lineage>
        <taxon>Bacteria</taxon>
        <taxon>Pseudomonadati</taxon>
        <taxon>Pseudomonadota</taxon>
        <taxon>Gammaproteobacteria</taxon>
        <taxon>Pseudomonadales</taxon>
        <taxon>Pseudomonadaceae</taxon>
        <taxon>Pseudomonas</taxon>
    </lineage>
</organism>
<evidence type="ECO:0000313" key="1">
    <source>
        <dbReference type="EMBL" id="MBI6885120.1"/>
    </source>
</evidence>
<accession>A0A8I1EEG0</accession>
<dbReference type="AlphaFoldDB" id="A0A8I1EEG0"/>
<comment type="caution">
    <text evidence="1">The sequence shown here is derived from an EMBL/GenBank/DDBJ whole genome shotgun (WGS) entry which is preliminary data.</text>
</comment>
<reference evidence="1" key="1">
    <citation type="submission" date="2020-12" db="EMBL/GenBank/DDBJ databases">
        <title>Enhanced detection system for hospital associated transmission using whole genome sequencing surveillance.</title>
        <authorList>
            <person name="Harrison L.H."/>
            <person name="Van Tyne D."/>
            <person name="Marsh J.W."/>
            <person name="Griffith M.P."/>
            <person name="Snyder D.J."/>
            <person name="Cooper V.S."/>
            <person name="Mustapha M."/>
        </authorList>
    </citation>
    <scope>NUCLEOTIDE SEQUENCE</scope>
    <source>
        <strain evidence="1">PSB00042</strain>
    </source>
</reference>
<dbReference type="RefSeq" id="WP_198747523.1">
    <property type="nucleotide sequence ID" value="NZ_JAEHTE010000015.1"/>
</dbReference>